<keyword evidence="13" id="KW-1185">Reference proteome</keyword>
<dbReference type="NCBIfam" id="TIGR00217">
    <property type="entry name" value="malQ"/>
    <property type="match status" value="1"/>
</dbReference>
<evidence type="ECO:0000256" key="1">
    <source>
        <dbReference type="ARBA" id="ARBA00000439"/>
    </source>
</evidence>
<feature type="domain" description="MalQ N-terminal beta-sandwich" evidence="11">
    <location>
        <begin position="79"/>
        <end position="171"/>
    </location>
</feature>
<evidence type="ECO:0000256" key="10">
    <source>
        <dbReference type="RuleBase" id="RU361207"/>
    </source>
</evidence>
<protein>
    <recommendedName>
        <fullName evidence="4 10">4-alpha-glucanotransferase</fullName>
        <ecNumber evidence="3 10">2.4.1.25</ecNumber>
    </recommendedName>
    <alternativeName>
        <fullName evidence="8 10">Amylomaltase</fullName>
    </alternativeName>
    <alternativeName>
        <fullName evidence="9 10">Disproportionating enzyme</fullName>
    </alternativeName>
</protein>
<dbReference type="GO" id="GO:0004134">
    <property type="term" value="F:4-alpha-glucanotransferase activity"/>
    <property type="evidence" value="ECO:0007669"/>
    <property type="project" value="UniProtKB-EC"/>
</dbReference>
<keyword evidence="6 10" id="KW-0808">Transferase</keyword>
<gene>
    <name evidence="12" type="ORF">PSRA_0263</name>
</gene>
<dbReference type="OrthoDB" id="9811841at2"/>
<evidence type="ECO:0000256" key="2">
    <source>
        <dbReference type="ARBA" id="ARBA00005684"/>
    </source>
</evidence>
<dbReference type="PANTHER" id="PTHR32438">
    <property type="entry name" value="4-ALPHA-GLUCANOTRANSFERASE DPE1, CHLOROPLASTIC/AMYLOPLASTIC"/>
    <property type="match status" value="1"/>
</dbReference>
<keyword evidence="5 10" id="KW-0328">Glycosyltransferase</keyword>
<dbReference type="InterPro" id="IPR003385">
    <property type="entry name" value="Glyco_hydro_77"/>
</dbReference>
<keyword evidence="7 10" id="KW-0119">Carbohydrate metabolism</keyword>
<dbReference type="InterPro" id="IPR017853">
    <property type="entry name" value="GH"/>
</dbReference>
<evidence type="ECO:0000256" key="6">
    <source>
        <dbReference type="ARBA" id="ARBA00022679"/>
    </source>
</evidence>
<comment type="catalytic activity">
    <reaction evidence="1 10">
        <text>Transfers a segment of a (1-&gt;4)-alpha-D-glucan to a new position in an acceptor, which may be glucose or a (1-&gt;4)-alpha-D-glucan.</text>
        <dbReference type="EC" id="2.4.1.25"/>
    </reaction>
</comment>
<dbReference type="InterPro" id="IPR048458">
    <property type="entry name" value="MalQ_N"/>
</dbReference>
<dbReference type="Gene3D" id="3.20.20.80">
    <property type="entry name" value="Glycosidases"/>
    <property type="match status" value="1"/>
</dbReference>
<accession>A0A261F092</accession>
<comment type="similarity">
    <text evidence="2 10">Belongs to the disproportionating enzyme family.</text>
</comment>
<dbReference type="EMBL" id="MWWR01000003">
    <property type="protein sequence ID" value="OZG52531.1"/>
    <property type="molecule type" value="Genomic_DNA"/>
</dbReference>
<dbReference type="GO" id="GO:0005975">
    <property type="term" value="P:carbohydrate metabolic process"/>
    <property type="evidence" value="ECO:0007669"/>
    <property type="project" value="InterPro"/>
</dbReference>
<organism evidence="12 13">
    <name type="scientific">Pseudoscardovia radai</name>
    <dbReference type="NCBI Taxonomy" id="987066"/>
    <lineage>
        <taxon>Bacteria</taxon>
        <taxon>Bacillati</taxon>
        <taxon>Actinomycetota</taxon>
        <taxon>Actinomycetes</taxon>
        <taxon>Bifidobacteriales</taxon>
        <taxon>Bifidobacteriaceae</taxon>
        <taxon>Pseudoscardovia</taxon>
    </lineage>
</organism>
<evidence type="ECO:0000313" key="13">
    <source>
        <dbReference type="Proteomes" id="UP000216725"/>
    </source>
</evidence>
<dbReference type="PANTHER" id="PTHR32438:SF5">
    <property type="entry name" value="4-ALPHA-GLUCANOTRANSFERASE DPE1, CHLOROPLASTIC_AMYLOPLASTIC"/>
    <property type="match status" value="1"/>
</dbReference>
<evidence type="ECO:0000256" key="7">
    <source>
        <dbReference type="ARBA" id="ARBA00023277"/>
    </source>
</evidence>
<proteinExistence type="inferred from homology"/>
<dbReference type="Pfam" id="PF02446">
    <property type="entry name" value="Glyco_hydro_77"/>
    <property type="match status" value="1"/>
</dbReference>
<evidence type="ECO:0000256" key="9">
    <source>
        <dbReference type="ARBA" id="ARBA00031501"/>
    </source>
</evidence>
<dbReference type="Proteomes" id="UP000216725">
    <property type="component" value="Unassembled WGS sequence"/>
</dbReference>
<evidence type="ECO:0000256" key="8">
    <source>
        <dbReference type="ARBA" id="ARBA00031423"/>
    </source>
</evidence>
<dbReference type="RefSeq" id="WP_094660071.1">
    <property type="nucleotide sequence ID" value="NZ_MWWR01000003.1"/>
</dbReference>
<evidence type="ECO:0000259" key="11">
    <source>
        <dbReference type="Pfam" id="PF21226"/>
    </source>
</evidence>
<reference evidence="12 13" key="1">
    <citation type="journal article" date="2017" name="BMC Genomics">
        <title>Comparative genomic and phylogenomic analyses of the Bifidobacteriaceae family.</title>
        <authorList>
            <person name="Lugli G.A."/>
            <person name="Milani C."/>
            <person name="Turroni F."/>
            <person name="Duranti S."/>
            <person name="Mancabelli L."/>
            <person name="Mangifesta M."/>
            <person name="Ferrario C."/>
            <person name="Modesto M."/>
            <person name="Mattarelli P."/>
            <person name="Jiri K."/>
            <person name="van Sinderen D."/>
            <person name="Ventura M."/>
        </authorList>
    </citation>
    <scope>NUCLEOTIDE SEQUENCE [LARGE SCALE GENOMIC DNA]</scope>
    <source>
        <strain evidence="12 13">DSM 24742</strain>
    </source>
</reference>
<dbReference type="Pfam" id="PF21226">
    <property type="entry name" value="MalQ_N"/>
    <property type="match status" value="1"/>
</dbReference>
<comment type="caution">
    <text evidence="12">The sequence shown here is derived from an EMBL/GenBank/DDBJ whole genome shotgun (WGS) entry which is preliminary data.</text>
</comment>
<evidence type="ECO:0000256" key="3">
    <source>
        <dbReference type="ARBA" id="ARBA00012560"/>
    </source>
</evidence>
<evidence type="ECO:0000313" key="12">
    <source>
        <dbReference type="EMBL" id="OZG52531.1"/>
    </source>
</evidence>
<dbReference type="AlphaFoldDB" id="A0A261F092"/>
<sequence>MSKKQDSESEERLARPLIRLAKAHGVATSYNGQQGEFVEISDDVLIKILKALDVDASTDEKAKKALGDLEDEKHARLVEPTVLHVEGQESRVLVNHGPLDVPSATITLEDGTEYQGVITSEPGDGSPAYPLNGDLVVNSALVIPADLPLGYHTLHVSAGKRTADATLISAPKRVNLIKDLQNGQLWGWMAQLYSIRSKESWGVGDFYDLGNLLAGAKEKTGADFILINPVHAAEPVAPLTPSPYLPISRRFINFSYIRPEAVPEYERLDDEAKAEIAKLHESVAVNNTDPDFVDRDAMWKAKVPALWLIFKAGRSLDRQAVFDKYVEEAGGDLEAYATWCLCYDKWGAPEDDPESWENRLTKDSKEVKDLRKQYPDTLEFYKWLEWIADEQLTAAQKKAQEAGMKIGLMADMAVGVHPQGAEVWWNPQRFAKGATVGAPPDFFNQQGQNWSQPPLNPIDLANTGYQTYRDMVHGMFQKAGAVRIDHVLGLFRLWWIPEGNTAKDATYVYYDSAIMLGILALEAYRANGVVVGEDLGVVPDYVADSLKSHGLMGCVIEWYAQDEDGFVPPKKWREYALASVTTHDMPPTAGYLNYEQVKIRQELGLLTTSVEEFQASAEEEHNGLLDMLENNGYMPAEWRKDEASHEQDIIEAMHVALCDAPSKLLAAAIVDGVGERRAQNQPGTNNEYPNWRVPLADGKKNPILLDDLFDNERLLSLSKVMNESLAKKYGR</sequence>
<dbReference type="EC" id="2.4.1.25" evidence="3 10"/>
<dbReference type="SUPFAM" id="SSF51445">
    <property type="entry name" value="(Trans)glycosidases"/>
    <property type="match status" value="1"/>
</dbReference>
<evidence type="ECO:0000256" key="5">
    <source>
        <dbReference type="ARBA" id="ARBA00022676"/>
    </source>
</evidence>
<evidence type="ECO:0000256" key="4">
    <source>
        <dbReference type="ARBA" id="ARBA00020295"/>
    </source>
</evidence>
<name>A0A261F092_9BIFI</name>